<evidence type="ECO:0000256" key="1">
    <source>
        <dbReference type="ARBA" id="ARBA00022801"/>
    </source>
</evidence>
<dbReference type="GO" id="GO:0016787">
    <property type="term" value="F:hydrolase activity"/>
    <property type="evidence" value="ECO:0007669"/>
    <property type="project" value="UniProtKB-KW"/>
</dbReference>
<dbReference type="InterPro" id="IPR029058">
    <property type="entry name" value="AB_hydrolase_fold"/>
</dbReference>
<dbReference type="InterPro" id="IPR050300">
    <property type="entry name" value="GDXG_lipolytic_enzyme"/>
</dbReference>
<dbReference type="SUPFAM" id="SSF53474">
    <property type="entry name" value="alpha/beta-Hydrolases"/>
    <property type="match status" value="1"/>
</dbReference>
<reference evidence="3 4" key="1">
    <citation type="submission" date="2019-06" db="EMBL/GenBank/DDBJ databases">
        <title>Complete genome of Microbacterium foliorum M2.</title>
        <authorList>
            <person name="Cao G."/>
        </authorList>
    </citation>
    <scope>NUCLEOTIDE SEQUENCE [LARGE SCALE GENOMIC DNA]</scope>
    <source>
        <strain evidence="3 4">M2</strain>
    </source>
</reference>
<evidence type="ECO:0000313" key="3">
    <source>
        <dbReference type="EMBL" id="QDE36495.1"/>
    </source>
</evidence>
<feature type="domain" description="Alpha/beta hydrolase fold-3" evidence="2">
    <location>
        <begin position="35"/>
        <end position="260"/>
    </location>
</feature>
<dbReference type="Pfam" id="PF07859">
    <property type="entry name" value="Abhydrolase_3"/>
    <property type="match status" value="1"/>
</dbReference>
<protein>
    <submittedName>
        <fullName evidence="3">Alpha/beta hydrolase</fullName>
    </submittedName>
</protein>
<proteinExistence type="predicted"/>
<gene>
    <name evidence="3" type="ORF">FIV50_03085</name>
</gene>
<dbReference type="PANTHER" id="PTHR48081:SF8">
    <property type="entry name" value="ALPHA_BETA HYDROLASE FOLD-3 DOMAIN-CONTAINING PROTEIN-RELATED"/>
    <property type="match status" value="1"/>
</dbReference>
<dbReference type="InterPro" id="IPR013094">
    <property type="entry name" value="AB_hydrolase_3"/>
</dbReference>
<keyword evidence="1 3" id="KW-0378">Hydrolase</keyword>
<evidence type="ECO:0000259" key="2">
    <source>
        <dbReference type="Pfam" id="PF07859"/>
    </source>
</evidence>
<dbReference type="Gene3D" id="3.40.50.1820">
    <property type="entry name" value="alpha/beta hydrolase"/>
    <property type="match status" value="1"/>
</dbReference>
<evidence type="ECO:0000313" key="4">
    <source>
        <dbReference type="Proteomes" id="UP000316125"/>
    </source>
</evidence>
<accession>A0A4Y5YVQ7</accession>
<dbReference type="PANTHER" id="PTHR48081">
    <property type="entry name" value="AB HYDROLASE SUPERFAMILY PROTEIN C4A8.06C"/>
    <property type="match status" value="1"/>
</dbReference>
<organism evidence="3 4">
    <name type="scientific">Microbacterium foliorum</name>
    <dbReference type="NCBI Taxonomy" id="104336"/>
    <lineage>
        <taxon>Bacteria</taxon>
        <taxon>Bacillati</taxon>
        <taxon>Actinomycetota</taxon>
        <taxon>Actinomycetes</taxon>
        <taxon>Micrococcales</taxon>
        <taxon>Microbacteriaceae</taxon>
        <taxon>Microbacterium</taxon>
    </lineage>
</organism>
<sequence length="291" mass="30290">MDRTDDAVRDQVLDGPHGPLRVRVYEPEHPAGPGLVWVHGGGFAAGEIDMPEADWVAQSFADRGIVVVSVDYALAPFPRVWAAAAGAPERDGVHYPVASDEIETAFRWAIDSGLAEGPWAIGGASAGGNLAAGAALRLSHGPGPFPSLAVLAYPTLHAVQGTPDAALRAALDADPEADTFGPESVRVMYENYLGAPAESGDVYAVPGSASPAQLSHFPATIMINGEVDELRVSGEAFGASLRDAGIDLDISTEPGTRHGHLNHPELAAATASIDRFAARILATSPEHKEQS</sequence>
<dbReference type="Proteomes" id="UP000316125">
    <property type="component" value="Chromosome"/>
</dbReference>
<name>A0A4Y5YVQ7_9MICO</name>
<dbReference type="EMBL" id="CP041040">
    <property type="protein sequence ID" value="QDE36495.1"/>
    <property type="molecule type" value="Genomic_DNA"/>
</dbReference>
<dbReference type="AlphaFoldDB" id="A0A4Y5YVQ7"/>
<dbReference type="OrthoDB" id="3181909at2"/>